<keyword evidence="2" id="KW-1185">Reference proteome</keyword>
<accession>A0A0E9LS81</accession>
<dbReference type="AlphaFoldDB" id="A0A0E9LS81"/>
<comment type="caution">
    <text evidence="1">The sequence shown here is derived from an EMBL/GenBank/DDBJ whole genome shotgun (WGS) entry which is preliminary data.</text>
</comment>
<reference evidence="1 2" key="1">
    <citation type="journal article" date="2015" name="Microbes Environ.">
        <title>Distribution and evolution of nitrogen fixation genes in the phylum bacteroidetes.</title>
        <authorList>
            <person name="Inoue J."/>
            <person name="Oshima K."/>
            <person name="Suda W."/>
            <person name="Sakamoto M."/>
            <person name="Iino T."/>
            <person name="Noda S."/>
            <person name="Hongoh Y."/>
            <person name="Hattori M."/>
            <person name="Ohkuma M."/>
        </authorList>
    </citation>
    <scope>NUCLEOTIDE SEQUENCE [LARGE SCALE GENOMIC DNA]</scope>
    <source>
        <strain evidence="1">JCM 15548</strain>
    </source>
</reference>
<name>A0A0E9LS81_9BACT</name>
<dbReference type="Proteomes" id="UP000032900">
    <property type="component" value="Unassembled WGS sequence"/>
</dbReference>
<dbReference type="EMBL" id="BAZW01000090">
    <property type="protein sequence ID" value="GAO27720.1"/>
    <property type="molecule type" value="Genomic_DNA"/>
</dbReference>
<evidence type="ECO:0000313" key="2">
    <source>
        <dbReference type="Proteomes" id="UP000032900"/>
    </source>
</evidence>
<protein>
    <submittedName>
        <fullName evidence="1">Uncharacterized protein</fullName>
    </submittedName>
</protein>
<gene>
    <name evidence="1" type="ORF">JCM15548_14569</name>
</gene>
<sequence>MDLHPDLGNALSSVTYSTSRGILLTKMQGTALQNFVLPIINPNKLLHSND</sequence>
<proteinExistence type="predicted"/>
<evidence type="ECO:0000313" key="1">
    <source>
        <dbReference type="EMBL" id="GAO27720.1"/>
    </source>
</evidence>
<organism evidence="1 2">
    <name type="scientific">Geofilum rubicundum JCM 15548</name>
    <dbReference type="NCBI Taxonomy" id="1236989"/>
    <lineage>
        <taxon>Bacteria</taxon>
        <taxon>Pseudomonadati</taxon>
        <taxon>Bacteroidota</taxon>
        <taxon>Bacteroidia</taxon>
        <taxon>Marinilabiliales</taxon>
        <taxon>Marinilabiliaceae</taxon>
        <taxon>Geofilum</taxon>
    </lineage>
</organism>